<dbReference type="AlphaFoldDB" id="A0A2P2DVX9"/>
<protein>
    <submittedName>
        <fullName evidence="1">Uncharacterized protein</fullName>
    </submittedName>
</protein>
<dbReference type="Proteomes" id="UP000245133">
    <property type="component" value="Unassembled WGS sequence"/>
</dbReference>
<organism evidence="1 2">
    <name type="scientific">Leptospira ryugenii</name>
    <dbReference type="NCBI Taxonomy" id="1917863"/>
    <lineage>
        <taxon>Bacteria</taxon>
        <taxon>Pseudomonadati</taxon>
        <taxon>Spirochaetota</taxon>
        <taxon>Spirochaetia</taxon>
        <taxon>Leptospirales</taxon>
        <taxon>Leptospiraceae</taxon>
        <taxon>Leptospira</taxon>
    </lineage>
</organism>
<proteinExistence type="predicted"/>
<dbReference type="Pfam" id="PF10977">
    <property type="entry name" value="DUF2797"/>
    <property type="match status" value="1"/>
</dbReference>
<dbReference type="InterPro" id="IPR021246">
    <property type="entry name" value="DUF2797"/>
</dbReference>
<dbReference type="EMBL" id="BFBB01000002">
    <property type="protein sequence ID" value="GBF48720.1"/>
    <property type="molecule type" value="Genomic_DNA"/>
</dbReference>
<accession>A0A2P2DVX9</accession>
<comment type="caution">
    <text evidence="1">The sequence shown here is derived from an EMBL/GenBank/DDBJ whole genome shotgun (WGS) entry which is preliminary data.</text>
</comment>
<keyword evidence="2" id="KW-1185">Reference proteome</keyword>
<evidence type="ECO:0000313" key="1">
    <source>
        <dbReference type="EMBL" id="GBF48720.1"/>
    </source>
</evidence>
<evidence type="ECO:0000313" key="2">
    <source>
        <dbReference type="Proteomes" id="UP000245133"/>
    </source>
</evidence>
<sequence length="164" mass="18730">MKVGITKENPVSNRWVDQGASFGIPVLTVDSRYAAGVIESYLSQFMPDKTSWQKMIQSEPEFIDLLREKNKFLAHLQKQTFYLNTTETKKSELIFQPAPDSTLTEIRYPIQAYPKKIKSLKLSPDSMIFDRLTGIKGQYLLFESGAINIRSQSGLQFSLEVLDE</sequence>
<name>A0A2P2DVX9_9LEPT</name>
<reference evidence="1 2" key="1">
    <citation type="submission" date="2018-02" db="EMBL/GenBank/DDBJ databases">
        <title>Novel Leptospira species isolated from soil and water in Japan.</title>
        <authorList>
            <person name="Nakao R."/>
            <person name="Masuzawa T."/>
        </authorList>
    </citation>
    <scope>NUCLEOTIDE SEQUENCE [LARGE SCALE GENOMIC DNA]</scope>
    <source>
        <strain evidence="1 2">YH101</strain>
    </source>
</reference>
<gene>
    <name evidence="1" type="ORF">LPTSP4_02200</name>
</gene>